<evidence type="ECO:0000313" key="5">
    <source>
        <dbReference type="Proteomes" id="UP000477311"/>
    </source>
</evidence>
<dbReference type="PROSITE" id="PS50206">
    <property type="entry name" value="RHODANESE_3"/>
    <property type="match status" value="1"/>
</dbReference>
<reference evidence="4 5" key="1">
    <citation type="submission" date="2020-02" db="EMBL/GenBank/DDBJ databases">
        <title>Draft genome sequence of Limisphaera ngatamarikiensis NGM72.4T, a thermophilic Verrucomicrobia grouped in subdivision 3.</title>
        <authorList>
            <person name="Carere C.R."/>
            <person name="Steen J."/>
            <person name="Hugenholtz P."/>
            <person name="Stott M.B."/>
        </authorList>
    </citation>
    <scope>NUCLEOTIDE SEQUENCE [LARGE SCALE GENOMIC DNA]</scope>
    <source>
        <strain evidence="4 5">NGM72.4</strain>
    </source>
</reference>
<evidence type="ECO:0000256" key="2">
    <source>
        <dbReference type="SAM" id="Phobius"/>
    </source>
</evidence>
<dbReference type="SUPFAM" id="SSF52821">
    <property type="entry name" value="Rhodanese/Cell cycle control phosphatase"/>
    <property type="match status" value="1"/>
</dbReference>
<dbReference type="Gene3D" id="3.40.250.10">
    <property type="entry name" value="Rhodanese-like domain"/>
    <property type="match status" value="1"/>
</dbReference>
<proteinExistence type="predicted"/>
<comment type="caution">
    <text evidence="4">The sequence shown here is derived from an EMBL/GenBank/DDBJ whole genome shotgun (WGS) entry which is preliminary data.</text>
</comment>
<keyword evidence="2" id="KW-1133">Transmembrane helix</keyword>
<dbReference type="EMBL" id="JAAKYA010000043">
    <property type="protein sequence ID" value="NGO39085.1"/>
    <property type="molecule type" value="Genomic_DNA"/>
</dbReference>
<dbReference type="InterPro" id="IPR036873">
    <property type="entry name" value="Rhodanese-like_dom_sf"/>
</dbReference>
<feature type="domain" description="Rhodanese" evidence="3">
    <location>
        <begin position="41"/>
        <end position="126"/>
    </location>
</feature>
<dbReference type="AlphaFoldDB" id="A0A6M1RR07"/>
<dbReference type="InterPro" id="IPR001763">
    <property type="entry name" value="Rhodanese-like_dom"/>
</dbReference>
<name>A0A6M1RR07_9BACT</name>
<keyword evidence="2" id="KW-0472">Membrane</keyword>
<evidence type="ECO:0000256" key="1">
    <source>
        <dbReference type="SAM" id="MobiDB-lite"/>
    </source>
</evidence>
<evidence type="ECO:0000259" key="3">
    <source>
        <dbReference type="PROSITE" id="PS50206"/>
    </source>
</evidence>
<accession>A0A6M1RR07</accession>
<dbReference type="InterPro" id="IPR052367">
    <property type="entry name" value="Thiosulfate_ST/Rhodanese-like"/>
</dbReference>
<dbReference type="PANTHER" id="PTHR45431">
    <property type="entry name" value="RHODANESE-LIKE DOMAIN-CONTAINING PROTEIN 15, CHLOROPLASTIC"/>
    <property type="match status" value="1"/>
</dbReference>
<dbReference type="CDD" id="cd00158">
    <property type="entry name" value="RHOD"/>
    <property type="match status" value="1"/>
</dbReference>
<feature type="region of interest" description="Disordered" evidence="1">
    <location>
        <begin position="124"/>
        <end position="151"/>
    </location>
</feature>
<evidence type="ECO:0000313" key="4">
    <source>
        <dbReference type="EMBL" id="NGO39085.1"/>
    </source>
</evidence>
<keyword evidence="5" id="KW-1185">Reference proteome</keyword>
<feature type="transmembrane region" description="Helical" evidence="2">
    <location>
        <begin position="6"/>
        <end position="23"/>
    </location>
</feature>
<dbReference type="RefSeq" id="WP_165106886.1">
    <property type="nucleotide sequence ID" value="NZ_JAAKYA010000043.1"/>
</dbReference>
<feature type="compositionally biased region" description="Basic and acidic residues" evidence="1">
    <location>
        <begin position="124"/>
        <end position="139"/>
    </location>
</feature>
<keyword evidence="2" id="KW-0812">Transmembrane</keyword>
<gene>
    <name evidence="4" type="ORF">G4L39_06695</name>
</gene>
<dbReference type="PANTHER" id="PTHR45431:SF3">
    <property type="entry name" value="RHODANESE-LIKE DOMAIN-CONTAINING PROTEIN 15, CHLOROPLASTIC"/>
    <property type="match status" value="1"/>
</dbReference>
<dbReference type="Proteomes" id="UP000477311">
    <property type="component" value="Unassembled WGS sequence"/>
</dbReference>
<dbReference type="SMART" id="SM00450">
    <property type="entry name" value="RHOD"/>
    <property type="match status" value="1"/>
</dbReference>
<dbReference type="Pfam" id="PF00581">
    <property type="entry name" value="Rhodanese"/>
    <property type="match status" value="1"/>
</dbReference>
<protein>
    <submittedName>
        <fullName evidence="4">Rhodanese-like domain-containing protein</fullName>
    </submittedName>
</protein>
<organism evidence="4 5">
    <name type="scientific">Limisphaera ngatamarikiensis</name>
    <dbReference type="NCBI Taxonomy" id="1324935"/>
    <lineage>
        <taxon>Bacteria</taxon>
        <taxon>Pseudomonadati</taxon>
        <taxon>Verrucomicrobiota</taxon>
        <taxon>Verrucomicrobiia</taxon>
        <taxon>Limisphaerales</taxon>
        <taxon>Limisphaeraceae</taxon>
        <taxon>Limisphaera</taxon>
    </lineage>
</organism>
<sequence length="151" mass="16499">MNDASVGSWLGVILAIVVAVIWLRRSAVAAGLTPEQVRAHLKAGAQVVDVRTPEEYRQGHVSGATNVPLDQIRARAPQVFPDKQRPLLLYCRSGRRSSLAEQELKQIGYTNVWSLGGLDRARSLVESARTDTSDTERPSRPAAGESTSRPR</sequence>